<name>E9KT87_STRKN</name>
<feature type="region of interest" description="Disordered" evidence="1">
    <location>
        <begin position="1"/>
        <end position="24"/>
    </location>
</feature>
<evidence type="ECO:0000313" key="2">
    <source>
        <dbReference type="EMBL" id="ADU56257.1"/>
    </source>
</evidence>
<gene>
    <name evidence="2" type="ORF">Tcs_SK_003</name>
</gene>
<accession>E9KT87</accession>
<feature type="region of interest" description="Disordered" evidence="1">
    <location>
        <begin position="53"/>
        <end position="75"/>
    </location>
</feature>
<reference evidence="2" key="1">
    <citation type="journal article" date="2011" name="J. Am. Chem. Soc.">
        <title>Biosynthesis of the allylmalonyl-CoA extender unit for the FK506 polyketide synthase proceeds through a dedicated polyketide synthase and facilitates the mutasynthesis of analogues.</title>
        <authorList>
            <person name="Mo S."/>
            <person name="Kim D.H."/>
            <person name="Lee J.H."/>
            <person name="Park J.W."/>
            <person name="Basnet D.B."/>
            <person name="Ban Y.H."/>
            <person name="Yoo Y.J."/>
            <person name="Chen S.W."/>
            <person name="Park S.R."/>
            <person name="Choi E.A."/>
            <person name="Kim E."/>
            <person name="Jin Y.Y."/>
            <person name="Lee S.K."/>
            <person name="Park J.Y."/>
            <person name="Liu Y."/>
            <person name="Lee M.O."/>
            <person name="Lee K.S."/>
            <person name="Kim S.J."/>
            <person name="Kim D."/>
            <person name="Park B.C."/>
            <person name="Lee S.G."/>
            <person name="Kwon H.J."/>
            <person name="Suh J.W."/>
            <person name="Moore B.S."/>
            <person name="Lim S.K."/>
            <person name="Yoon Y.J."/>
        </authorList>
    </citation>
    <scope>NUCLEOTIDE SEQUENCE</scope>
    <source>
        <strain evidence="2">KCTC 9225</strain>
    </source>
</reference>
<evidence type="ECO:0000256" key="1">
    <source>
        <dbReference type="SAM" id="MobiDB-lite"/>
    </source>
</evidence>
<feature type="compositionally biased region" description="Basic residues" evidence="1">
    <location>
        <begin position="11"/>
        <end position="24"/>
    </location>
</feature>
<dbReference type="AlphaFoldDB" id="E9KT87"/>
<feature type="compositionally biased region" description="Basic and acidic residues" evidence="1">
    <location>
        <begin position="1"/>
        <end position="10"/>
    </location>
</feature>
<proteinExistence type="predicted"/>
<sequence length="75" mass="8375">MHPHPPDPRPRPARRRGNCHHQYRPARAAEAFRLRCPAQSCTAPLRLVQHRLPKPQCSGGADGENGWCGPGTRHP</sequence>
<feature type="compositionally biased region" description="Gly residues" evidence="1">
    <location>
        <begin position="60"/>
        <end position="69"/>
    </location>
</feature>
<organism evidence="2">
    <name type="scientific">Streptomyces kanamyceticus</name>
    <dbReference type="NCBI Taxonomy" id="1967"/>
    <lineage>
        <taxon>Bacteria</taxon>
        <taxon>Bacillati</taxon>
        <taxon>Actinomycetota</taxon>
        <taxon>Actinomycetes</taxon>
        <taxon>Kitasatosporales</taxon>
        <taxon>Streptomycetaceae</taxon>
        <taxon>Streptomyces</taxon>
    </lineage>
</organism>
<dbReference type="EMBL" id="HM116536">
    <property type="protein sequence ID" value="ADU56257.1"/>
    <property type="molecule type" value="Genomic_DNA"/>
</dbReference>
<protein>
    <submittedName>
        <fullName evidence="2">Uncharacterized protein</fullName>
    </submittedName>
</protein>